<feature type="domain" description="YjiS-like" evidence="1">
    <location>
        <begin position="6"/>
        <end position="42"/>
    </location>
</feature>
<evidence type="ECO:0000313" key="3">
    <source>
        <dbReference type="Proteomes" id="UP000237682"/>
    </source>
</evidence>
<sequence>MLFAALIERVRIWRRERETLAELRRLNGRDLADIGINPADVRAIARQAARA</sequence>
<reference evidence="2 3" key="1">
    <citation type="submission" date="2018-02" db="EMBL/GenBank/DDBJ databases">
        <title>Whole genome sequencing of endophytic bacterium.</title>
        <authorList>
            <person name="Eedara R."/>
            <person name="Podile A.R."/>
        </authorList>
    </citation>
    <scope>NUCLEOTIDE SEQUENCE [LARGE SCALE GENOMIC DNA]</scope>
    <source>
        <strain evidence="2 3">RP1T</strain>
    </source>
</reference>
<accession>A0A2S9Q6E1</accession>
<keyword evidence="3" id="KW-1185">Reference proteome</keyword>
<dbReference type="Proteomes" id="UP000237682">
    <property type="component" value="Unassembled WGS sequence"/>
</dbReference>
<gene>
    <name evidence="2" type="ORF">C5L14_23415</name>
</gene>
<comment type="caution">
    <text evidence="2">The sequence shown here is derived from an EMBL/GenBank/DDBJ whole genome shotgun (WGS) entry which is preliminary data.</text>
</comment>
<protein>
    <submittedName>
        <fullName evidence="2">DUF1127 domain-containing protein</fullName>
    </submittedName>
</protein>
<organism evidence="2 3">
    <name type="scientific">Labrys okinawensis</name>
    <dbReference type="NCBI Taxonomy" id="346911"/>
    <lineage>
        <taxon>Bacteria</taxon>
        <taxon>Pseudomonadati</taxon>
        <taxon>Pseudomonadota</taxon>
        <taxon>Alphaproteobacteria</taxon>
        <taxon>Hyphomicrobiales</taxon>
        <taxon>Xanthobacteraceae</taxon>
        <taxon>Labrys</taxon>
    </lineage>
</organism>
<dbReference type="EMBL" id="PUEJ01000010">
    <property type="protein sequence ID" value="PRH84915.1"/>
    <property type="molecule type" value="Genomic_DNA"/>
</dbReference>
<evidence type="ECO:0000259" key="1">
    <source>
        <dbReference type="Pfam" id="PF06568"/>
    </source>
</evidence>
<proteinExistence type="predicted"/>
<dbReference type="RefSeq" id="WP_082979542.1">
    <property type="nucleotide sequence ID" value="NZ_PUEJ01000010.1"/>
</dbReference>
<name>A0A2S9Q6E1_9HYPH</name>
<dbReference type="InterPro" id="IPR009506">
    <property type="entry name" value="YjiS-like"/>
</dbReference>
<dbReference type="AlphaFoldDB" id="A0A2S9Q6E1"/>
<dbReference type="Pfam" id="PF06568">
    <property type="entry name" value="YjiS-like"/>
    <property type="match status" value="1"/>
</dbReference>
<evidence type="ECO:0000313" key="2">
    <source>
        <dbReference type="EMBL" id="PRH84915.1"/>
    </source>
</evidence>